<organism evidence="7 8">
    <name type="scientific">Photorhabdus tasmaniensis</name>
    <dbReference type="NCBI Taxonomy" id="1004159"/>
    <lineage>
        <taxon>Bacteria</taxon>
        <taxon>Pseudomonadati</taxon>
        <taxon>Pseudomonadota</taxon>
        <taxon>Gammaproteobacteria</taxon>
        <taxon>Enterobacterales</taxon>
        <taxon>Morganellaceae</taxon>
        <taxon>Photorhabdus</taxon>
    </lineage>
</organism>
<dbReference type="Pfam" id="PF16193">
    <property type="entry name" value="AAA_assoc_2"/>
    <property type="match status" value="1"/>
</dbReference>
<name>A0ABX0GGN0_9GAMM</name>
<comment type="similarity">
    <text evidence="2">Belongs to the AAA ATPase family. RarA/MGS1/WRNIP1 subfamily.</text>
</comment>
<evidence type="ECO:0000313" key="8">
    <source>
        <dbReference type="Proteomes" id="UP000697802"/>
    </source>
</evidence>
<dbReference type="InterPro" id="IPR008921">
    <property type="entry name" value="DNA_pol3_clamp-load_cplx_C"/>
</dbReference>
<dbReference type="Proteomes" id="UP000697802">
    <property type="component" value="Unassembled WGS sequence"/>
</dbReference>
<accession>A0ABX0GGN0</accession>
<dbReference type="InterPro" id="IPR032423">
    <property type="entry name" value="AAA_assoc_2"/>
</dbReference>
<dbReference type="InterPro" id="IPR051314">
    <property type="entry name" value="AAA_ATPase_RarA/MGS1/WRNIP1"/>
</dbReference>
<comment type="caution">
    <text evidence="7">The sequence shown here is derived from an EMBL/GenBank/DDBJ whole genome shotgun (WGS) entry which is preliminary data.</text>
</comment>
<evidence type="ECO:0000256" key="4">
    <source>
        <dbReference type="ARBA" id="ARBA00022741"/>
    </source>
</evidence>
<dbReference type="InterPro" id="IPR027417">
    <property type="entry name" value="P-loop_NTPase"/>
</dbReference>
<dbReference type="Gene3D" id="3.40.50.300">
    <property type="entry name" value="P-loop containing nucleotide triphosphate hydrolases"/>
    <property type="match status" value="1"/>
</dbReference>
<dbReference type="CDD" id="cd18139">
    <property type="entry name" value="HLD_clamp_RarA"/>
    <property type="match status" value="1"/>
</dbReference>
<keyword evidence="8" id="KW-1185">Reference proteome</keyword>
<dbReference type="Gene3D" id="1.20.272.10">
    <property type="match status" value="1"/>
</dbReference>
<evidence type="ECO:0000313" key="7">
    <source>
        <dbReference type="EMBL" id="NHB87961.1"/>
    </source>
</evidence>
<evidence type="ECO:0000256" key="5">
    <source>
        <dbReference type="ARBA" id="ARBA00022840"/>
    </source>
</evidence>
<dbReference type="InterPro" id="IPR003959">
    <property type="entry name" value="ATPase_AAA_core"/>
</dbReference>
<dbReference type="RefSeq" id="WP_133814529.1">
    <property type="nucleotide sequence ID" value="NZ_CAWPIF010000016.1"/>
</dbReference>
<dbReference type="SUPFAM" id="SSF52540">
    <property type="entry name" value="P-loop containing nucleoside triphosphate hydrolases"/>
    <property type="match status" value="1"/>
</dbReference>
<dbReference type="Gene3D" id="1.10.3710.10">
    <property type="entry name" value="DNA polymerase III clamp loader subunits, C-terminal domain"/>
    <property type="match status" value="1"/>
</dbReference>
<dbReference type="EMBL" id="PUJU01000016">
    <property type="protein sequence ID" value="NHB87961.1"/>
    <property type="molecule type" value="Genomic_DNA"/>
</dbReference>
<feature type="domain" description="AAA+ ATPase" evidence="6">
    <location>
        <begin position="49"/>
        <end position="165"/>
    </location>
</feature>
<reference evidence="7 8" key="1">
    <citation type="submission" date="2018-02" db="EMBL/GenBank/DDBJ databases">
        <authorList>
            <person name="Machado R.A."/>
        </authorList>
    </citation>
    <scope>NUCLEOTIDE SEQUENCE [LARGE SCALE GENOMIC DNA]</scope>
    <source>
        <strain evidence="7 8">T327</strain>
    </source>
</reference>
<dbReference type="Gene3D" id="1.10.8.60">
    <property type="match status" value="1"/>
</dbReference>
<dbReference type="PANTHER" id="PTHR13779:SF7">
    <property type="entry name" value="ATPASE WRNIP1"/>
    <property type="match status" value="1"/>
</dbReference>
<evidence type="ECO:0000256" key="2">
    <source>
        <dbReference type="ARBA" id="ARBA00008959"/>
    </source>
</evidence>
<sequence length="447" mass="49953">MSNLSLDFSQNEFQPLAARMRPVTLEQYIGQQHLLAKGKPLPRAIRAGQLHSMILWGPPGTGKTTLAEIIGYYAQADIERISAVTSGIKEIRESIEKARQNRNAGRRTILFVDEVHRFNKSQQDAFLPHIEDGTITFIGATTENPSFELNSALLSRARVYLLKSLTIEEIEQVLDQAMKDKERGYHGQDIVLPENTRHMVAELVSGDARRSLNLLEMMADMAETNAQGQRVLTPELLNEVSGERSARFDNKGDRYYDLISALHKSVRGSAPDAALYWYARIITAGGDPLYVARRLLAIASEDVGNADPRAMQVAIAAWDCFTRVGPAEGERAIAQAIVYLACAPKSNAVYTAFKAALADAREKPDYDVPAHLRNAPTKLMKEMGLGEEYRYAHDEPNAYAAGEIYFPPEMRETRYYHPASRGLEGKIGDKLAWLAEQDQNSPIKRYR</sequence>
<dbReference type="SUPFAM" id="SSF48019">
    <property type="entry name" value="post-AAA+ oligomerization domain-like"/>
    <property type="match status" value="1"/>
</dbReference>
<dbReference type="PANTHER" id="PTHR13779">
    <property type="entry name" value="WERNER HELICASE-INTERACTING PROTEIN 1 FAMILY MEMBER"/>
    <property type="match status" value="1"/>
</dbReference>
<evidence type="ECO:0000256" key="3">
    <source>
        <dbReference type="ARBA" id="ARBA00020776"/>
    </source>
</evidence>
<dbReference type="CDD" id="cd00009">
    <property type="entry name" value="AAA"/>
    <property type="match status" value="1"/>
</dbReference>
<dbReference type="Pfam" id="PF12002">
    <property type="entry name" value="MgsA_C"/>
    <property type="match status" value="1"/>
</dbReference>
<evidence type="ECO:0000256" key="1">
    <source>
        <dbReference type="ARBA" id="ARBA00002393"/>
    </source>
</evidence>
<comment type="function">
    <text evidence="1">DNA-dependent ATPase that plays important roles in cellular responses to stalled DNA replication processes.</text>
</comment>
<keyword evidence="5" id="KW-0067">ATP-binding</keyword>
<proteinExistence type="inferred from homology"/>
<dbReference type="Pfam" id="PF00004">
    <property type="entry name" value="AAA"/>
    <property type="match status" value="1"/>
</dbReference>
<dbReference type="SMART" id="SM00382">
    <property type="entry name" value="AAA"/>
    <property type="match status" value="1"/>
</dbReference>
<dbReference type="InterPro" id="IPR003593">
    <property type="entry name" value="AAA+_ATPase"/>
</dbReference>
<gene>
    <name evidence="7" type="ORF">C5471_09655</name>
</gene>
<protein>
    <recommendedName>
        <fullName evidence="3">Replication-associated recombination protein A</fullName>
    </recommendedName>
</protein>
<keyword evidence="4" id="KW-0547">Nucleotide-binding</keyword>
<dbReference type="InterPro" id="IPR021886">
    <property type="entry name" value="MgsA_C"/>
</dbReference>
<evidence type="ECO:0000259" key="6">
    <source>
        <dbReference type="SMART" id="SM00382"/>
    </source>
</evidence>